<keyword evidence="7" id="KW-1185">Reference proteome</keyword>
<dbReference type="Gene3D" id="3.30.470.20">
    <property type="entry name" value="ATP-grasp fold, B domain"/>
    <property type="match status" value="1"/>
</dbReference>
<dbReference type="Gene3D" id="3.40.50.20">
    <property type="match status" value="1"/>
</dbReference>
<feature type="domain" description="ATP-grasp" evidence="5">
    <location>
        <begin position="109"/>
        <end position="302"/>
    </location>
</feature>
<dbReference type="InterPro" id="IPR040570">
    <property type="entry name" value="LAL_C2"/>
</dbReference>
<keyword evidence="1" id="KW-0436">Ligase</keyword>
<dbReference type="Proteomes" id="UP000774570">
    <property type="component" value="Unassembled WGS sequence"/>
</dbReference>
<keyword evidence="3 4" id="KW-0067">ATP-binding</keyword>
<dbReference type="Pfam" id="PF18603">
    <property type="entry name" value="LAL_C2"/>
    <property type="match status" value="1"/>
</dbReference>
<sequence length="413" mass="42573">MSGPLLVLGAAEEQIPLYEEARRRGVRTIAVDRRADRPAIAHADAFLRVSTHDPDAIAAALRDERPAGVVAAASDNGLRAWHALCLRYRTPYVYPAAAIGPSTNKAAFHALAREAGAAGYGWTCSPDPAVLAGRAAALRFPLVVKPADGSGSKGVRRVADPAALPAAIAHARAFARDGRVIAEEAVAGRHLVVETFRRGGAACYTAVLEKDFVPGTDYVVRRLTCPADLDAATEAALAALAGRLCAALGVVDGPADFDVVLPPAGPPVVIEVNARLGGNGIPRLLRAALGVDGVAALVALALGEPCAPVPTRSRHALLELVGSPLDRDGELADAAGLSAARAVPGVTDAELFAAPGDLVRPFDQSGHKIGHVAAAGDTAAAAREALERALRELRLTVLPLPDNAPEGDLHVLH</sequence>
<dbReference type="InterPro" id="IPR052032">
    <property type="entry name" value="ATP-dep_AA_Ligase"/>
</dbReference>
<keyword evidence="2 4" id="KW-0547">Nucleotide-binding</keyword>
<dbReference type="InterPro" id="IPR011761">
    <property type="entry name" value="ATP-grasp"/>
</dbReference>
<dbReference type="Gene3D" id="3.30.1490.20">
    <property type="entry name" value="ATP-grasp fold, A domain"/>
    <property type="match status" value="1"/>
</dbReference>
<proteinExistence type="predicted"/>
<dbReference type="SUPFAM" id="SSF52440">
    <property type="entry name" value="PreATP-grasp domain"/>
    <property type="match status" value="1"/>
</dbReference>
<comment type="caution">
    <text evidence="6">The sequence shown here is derived from an EMBL/GenBank/DDBJ whole genome shotgun (WGS) entry which is preliminary data.</text>
</comment>
<gene>
    <name evidence="6" type="ORF">K1Y72_02220</name>
</gene>
<dbReference type="RefSeq" id="WP_220162646.1">
    <property type="nucleotide sequence ID" value="NZ_JAIBOA010000001.1"/>
</dbReference>
<accession>A0ABS7FLD0</accession>
<evidence type="ECO:0000256" key="4">
    <source>
        <dbReference type="PROSITE-ProRule" id="PRU00409"/>
    </source>
</evidence>
<organism evidence="6 7">
    <name type="scientific">Actinomadura parmotrematis</name>
    <dbReference type="NCBI Taxonomy" id="2864039"/>
    <lineage>
        <taxon>Bacteria</taxon>
        <taxon>Bacillati</taxon>
        <taxon>Actinomycetota</taxon>
        <taxon>Actinomycetes</taxon>
        <taxon>Streptosporangiales</taxon>
        <taxon>Thermomonosporaceae</taxon>
        <taxon>Actinomadura</taxon>
    </lineage>
</organism>
<dbReference type="EMBL" id="JAIBOA010000001">
    <property type="protein sequence ID" value="MBW8481168.1"/>
    <property type="molecule type" value="Genomic_DNA"/>
</dbReference>
<dbReference type="PROSITE" id="PS50975">
    <property type="entry name" value="ATP_GRASP"/>
    <property type="match status" value="1"/>
</dbReference>
<evidence type="ECO:0000313" key="6">
    <source>
        <dbReference type="EMBL" id="MBW8481168.1"/>
    </source>
</evidence>
<evidence type="ECO:0000256" key="1">
    <source>
        <dbReference type="ARBA" id="ARBA00022598"/>
    </source>
</evidence>
<name>A0ABS7FLD0_9ACTN</name>
<reference evidence="6 7" key="1">
    <citation type="submission" date="2021-07" db="EMBL/GenBank/DDBJ databases">
        <title>Actinomadura sp. PM05-2 isolated from lichen.</title>
        <authorList>
            <person name="Somphong A."/>
            <person name="Phongsopitanun W."/>
            <person name="Tanasupawat S."/>
            <person name="Peongsungnone V."/>
        </authorList>
    </citation>
    <scope>NUCLEOTIDE SEQUENCE [LARGE SCALE GENOMIC DNA]</scope>
    <source>
        <strain evidence="6 7">PM05-2</strain>
    </source>
</reference>
<evidence type="ECO:0000256" key="3">
    <source>
        <dbReference type="ARBA" id="ARBA00022840"/>
    </source>
</evidence>
<evidence type="ECO:0000256" key="2">
    <source>
        <dbReference type="ARBA" id="ARBA00022741"/>
    </source>
</evidence>
<protein>
    <submittedName>
        <fullName evidence="6">ATP-grasp domain-containing protein</fullName>
    </submittedName>
</protein>
<dbReference type="Pfam" id="PF13535">
    <property type="entry name" value="ATP-grasp_4"/>
    <property type="match status" value="1"/>
</dbReference>
<dbReference type="InterPro" id="IPR016185">
    <property type="entry name" value="PreATP-grasp_dom_sf"/>
</dbReference>
<dbReference type="InterPro" id="IPR013815">
    <property type="entry name" value="ATP_grasp_subdomain_1"/>
</dbReference>
<evidence type="ECO:0000259" key="5">
    <source>
        <dbReference type="PROSITE" id="PS50975"/>
    </source>
</evidence>
<dbReference type="SUPFAM" id="SSF56059">
    <property type="entry name" value="Glutathione synthetase ATP-binding domain-like"/>
    <property type="match status" value="1"/>
</dbReference>
<dbReference type="PANTHER" id="PTHR43585">
    <property type="entry name" value="FUMIPYRROLE BIOSYNTHESIS PROTEIN C"/>
    <property type="match status" value="1"/>
</dbReference>
<dbReference type="PANTHER" id="PTHR43585:SF2">
    <property type="entry name" value="ATP-GRASP ENZYME FSQD"/>
    <property type="match status" value="1"/>
</dbReference>
<evidence type="ECO:0000313" key="7">
    <source>
        <dbReference type="Proteomes" id="UP000774570"/>
    </source>
</evidence>